<dbReference type="RefSeq" id="XP_064479567.1">
    <property type="nucleotide sequence ID" value="XM_064623497.1"/>
</dbReference>
<dbReference type="CDD" id="cd01012">
    <property type="entry name" value="YcaC_related"/>
    <property type="match status" value="1"/>
</dbReference>
<dbReference type="EMBL" id="GGLE01004998">
    <property type="protein sequence ID" value="MBY09124.1"/>
    <property type="molecule type" value="Transcribed_RNA"/>
</dbReference>
<proteinExistence type="inferred from homology"/>
<dbReference type="KEGG" id="oti:135392776"/>
<evidence type="ECO:0000313" key="3">
    <source>
        <dbReference type="EMBL" id="MBY09124.1"/>
    </source>
</evidence>
<reference evidence="3" key="1">
    <citation type="submission" date="2018-03" db="EMBL/GenBank/DDBJ databases">
        <title>The relapsing fever spirochete Borrelia turicatae persists in the highly oxidative environment of its soft-bodied tick vector.</title>
        <authorList>
            <person name="Bourret T.J."/>
            <person name="Boyle W.K."/>
            <person name="Valenzuela J.G."/>
            <person name="Oliveira F."/>
            <person name="Lopez J.E."/>
        </authorList>
    </citation>
    <scope>NUCLEOTIDE SEQUENCE</scope>
    <source>
        <strain evidence="3">Kansas strain/isolate</strain>
        <tissue evidence="3">Salivary glands</tissue>
    </source>
</reference>
<dbReference type="PANTHER" id="PTHR14119">
    <property type="entry name" value="HYDROLASE"/>
    <property type="match status" value="1"/>
</dbReference>
<dbReference type="AlphaFoldDB" id="A0A2R5LHX8"/>
<feature type="domain" description="Isochorismatase-like" evidence="2">
    <location>
        <begin position="13"/>
        <end position="162"/>
    </location>
</feature>
<evidence type="ECO:0000256" key="1">
    <source>
        <dbReference type="ARBA" id="ARBA00006336"/>
    </source>
</evidence>
<accession>A0A2R5LHX8</accession>
<dbReference type="Pfam" id="PF00857">
    <property type="entry name" value="Isochorismatase"/>
    <property type="match status" value="1"/>
</dbReference>
<sequence length="200" mass="22229">MACNVGRLSVKKTAIFLCDMQEKFRNTIKYFPEIVSVSQRLLITGKTLGMPVTVTEQYPKGLGHTVPELGLGDYPDVKPIAKTQFSMVTEEVAQQLDDRNLDSVVLCGIEAHVCIQNTALNLLEQGFNVHVVVDACSSRTMVDRMFAFERMKASGAWLTTSESVILGLLGGSHHPKFKELQKYIMESAPDSGLLDYRKPF</sequence>
<dbReference type="SUPFAM" id="SSF52499">
    <property type="entry name" value="Isochorismatase-like hydrolases"/>
    <property type="match status" value="1"/>
</dbReference>
<name>A0A2R5LHX8_9ACAR</name>
<protein>
    <submittedName>
        <fullName evidence="3">Putative mitochondrial associated endoribonuclease mar1-isochorismatase superfamily protein</fullName>
    </submittedName>
</protein>
<dbReference type="PANTHER" id="PTHR14119:SF3">
    <property type="entry name" value="ISOCHORISMATASE DOMAIN-CONTAINING PROTEIN 2"/>
    <property type="match status" value="1"/>
</dbReference>
<dbReference type="GeneID" id="135392776"/>
<dbReference type="Gene3D" id="3.40.50.850">
    <property type="entry name" value="Isochorismatase-like"/>
    <property type="match status" value="1"/>
</dbReference>
<comment type="similarity">
    <text evidence="1">Belongs to the isochorismatase family.</text>
</comment>
<evidence type="ECO:0000259" key="2">
    <source>
        <dbReference type="Pfam" id="PF00857"/>
    </source>
</evidence>
<dbReference type="FunFam" id="3.40.50.850:FF:000001">
    <property type="entry name" value="Isochorismatase domain-containing protein 1"/>
    <property type="match status" value="1"/>
</dbReference>
<organism evidence="3">
    <name type="scientific">Ornithodoros turicata</name>
    <dbReference type="NCBI Taxonomy" id="34597"/>
    <lineage>
        <taxon>Eukaryota</taxon>
        <taxon>Metazoa</taxon>
        <taxon>Ecdysozoa</taxon>
        <taxon>Arthropoda</taxon>
        <taxon>Chelicerata</taxon>
        <taxon>Arachnida</taxon>
        <taxon>Acari</taxon>
        <taxon>Parasitiformes</taxon>
        <taxon>Ixodida</taxon>
        <taxon>Ixodoidea</taxon>
        <taxon>Argasidae</taxon>
        <taxon>Ornithodorinae</taxon>
        <taxon>Ornithodoros</taxon>
    </lineage>
</organism>
<dbReference type="InterPro" id="IPR000868">
    <property type="entry name" value="Isochorismatase-like_dom"/>
</dbReference>
<dbReference type="InterPro" id="IPR050993">
    <property type="entry name" value="Isochorismatase_domain"/>
</dbReference>
<dbReference type="InterPro" id="IPR036380">
    <property type="entry name" value="Isochorismatase-like_sf"/>
</dbReference>